<evidence type="ECO:0000313" key="2">
    <source>
        <dbReference type="Proteomes" id="UP000030635"/>
    </source>
</evidence>
<dbReference type="GO" id="GO:0016787">
    <property type="term" value="F:hydrolase activity"/>
    <property type="evidence" value="ECO:0007669"/>
    <property type="project" value="UniProtKB-ARBA"/>
</dbReference>
<proteinExistence type="predicted"/>
<keyword evidence="2" id="KW-1185">Reference proteome</keyword>
<organism evidence="1 2">
    <name type="scientific">Clostridium baratii str. Sullivan</name>
    <dbReference type="NCBI Taxonomy" id="1415775"/>
    <lineage>
        <taxon>Bacteria</taxon>
        <taxon>Bacillati</taxon>
        <taxon>Bacillota</taxon>
        <taxon>Clostridia</taxon>
        <taxon>Eubacteriales</taxon>
        <taxon>Clostridiaceae</taxon>
        <taxon>Clostridium</taxon>
    </lineage>
</organism>
<dbReference type="RefSeq" id="WP_039311531.1">
    <property type="nucleotide sequence ID" value="NZ_CP006905.1"/>
</dbReference>
<dbReference type="CDD" id="cd16018">
    <property type="entry name" value="Enpp"/>
    <property type="match status" value="1"/>
</dbReference>
<gene>
    <name evidence="1" type="ORF">U729_615</name>
</gene>
<dbReference type="InterPro" id="IPR017850">
    <property type="entry name" value="Alkaline_phosphatase_core_sf"/>
</dbReference>
<dbReference type="STRING" id="1561.NPD11_2376"/>
<name>A0A0A7FV01_9CLOT</name>
<dbReference type="HOGENOM" id="CLU_017594_0_0_9"/>
<dbReference type="PANTHER" id="PTHR10151:SF120">
    <property type="entry name" value="BIS(5'-ADENOSYL)-TRIPHOSPHATASE"/>
    <property type="match status" value="1"/>
</dbReference>
<dbReference type="KEGG" id="cbv:U729_615"/>
<dbReference type="Proteomes" id="UP000030635">
    <property type="component" value="Chromosome"/>
</dbReference>
<dbReference type="SUPFAM" id="SSF53649">
    <property type="entry name" value="Alkaline phosphatase-like"/>
    <property type="match status" value="1"/>
</dbReference>
<dbReference type="Pfam" id="PF01663">
    <property type="entry name" value="Phosphodiest"/>
    <property type="match status" value="1"/>
</dbReference>
<dbReference type="InterPro" id="IPR002591">
    <property type="entry name" value="Phosphodiest/P_Trfase"/>
</dbReference>
<accession>A0A0A7FV01</accession>
<dbReference type="EMBL" id="CP006905">
    <property type="protein sequence ID" value="AIY83464.1"/>
    <property type="molecule type" value="Genomic_DNA"/>
</dbReference>
<reference evidence="1 2" key="1">
    <citation type="journal article" date="2015" name="Infect. Genet. Evol.">
        <title>Genomic sequences of six botulinum neurotoxin-producing strains representing three clostridial species illustrate the mobility and diversity of botulinum neurotoxin genes.</title>
        <authorList>
            <person name="Smith T.J."/>
            <person name="Hill K.K."/>
            <person name="Xie G."/>
            <person name="Foley B.T."/>
            <person name="Williamson C.H."/>
            <person name="Foster J.T."/>
            <person name="Johnson S.L."/>
            <person name="Chertkov O."/>
            <person name="Teshima H."/>
            <person name="Gibbons H.S."/>
            <person name="Johnsky L.A."/>
            <person name="Karavis M.A."/>
            <person name="Smith L.A."/>
        </authorList>
    </citation>
    <scope>NUCLEOTIDE SEQUENCE [LARGE SCALE GENOMIC DNA]</scope>
    <source>
        <strain evidence="1 2">Sullivan</strain>
    </source>
</reference>
<dbReference type="AlphaFoldDB" id="A0A0A7FV01"/>
<dbReference type="Gene3D" id="3.40.720.10">
    <property type="entry name" value="Alkaline Phosphatase, subunit A"/>
    <property type="match status" value="1"/>
</dbReference>
<sequence>MKKKFIILSFDAVSNKDFEYIKNLKNFKELIKDSSYCKNVESVYPSLTYPAHTSISTGKLPINHGIVNNIKVEPFRKKADWFWRQDYINGKTIYDSAKEKGFRTCSLFWPVTAKSKTIDLNLPEVLPNRFWQNQIIVSALNGTLGFQLKINNMFGHLRDGINQPNLDNFTFESLMYVLKNDLADFILVHFTDADTKKHQLGTKNPEINNALNRHDERLGKIVSYLKENNIYDESTIITLGDHGCKDTNFVIKINRLFLEKGYIKVKNEKIKSYDAYCNYCDGSAYIYLNNKNIKDEIYNLLKDFSLKNNNCIKNIYSKEEAVSFGADPNSDFMIEANDGYYFINDYSPNIIEETKGKYDLGTHGYFPKDNDYKTFFTIKRQNIKSNYEISSMTLMDEGATIFHILNDQIYNLDGKVITEIFK</sequence>
<dbReference type="OrthoDB" id="9779418at2"/>
<protein>
    <submittedName>
        <fullName evidence="1">Type I phosphodiesterase / nucleotide pyrophosphatase family protein</fullName>
    </submittedName>
</protein>
<dbReference type="PANTHER" id="PTHR10151">
    <property type="entry name" value="ECTONUCLEOTIDE PYROPHOSPHATASE/PHOSPHODIESTERASE"/>
    <property type="match status" value="1"/>
</dbReference>
<dbReference type="eggNOG" id="COG1524">
    <property type="taxonomic scope" value="Bacteria"/>
</dbReference>
<evidence type="ECO:0000313" key="1">
    <source>
        <dbReference type="EMBL" id="AIY83464.1"/>
    </source>
</evidence>